<accession>A0AAE1DUE2</accession>
<organism evidence="1 2">
    <name type="scientific">Elysia crispata</name>
    <name type="common">lettuce slug</name>
    <dbReference type="NCBI Taxonomy" id="231223"/>
    <lineage>
        <taxon>Eukaryota</taxon>
        <taxon>Metazoa</taxon>
        <taxon>Spiralia</taxon>
        <taxon>Lophotrochozoa</taxon>
        <taxon>Mollusca</taxon>
        <taxon>Gastropoda</taxon>
        <taxon>Heterobranchia</taxon>
        <taxon>Euthyneura</taxon>
        <taxon>Panpulmonata</taxon>
        <taxon>Sacoglossa</taxon>
        <taxon>Placobranchoidea</taxon>
        <taxon>Plakobranchidae</taxon>
        <taxon>Elysia</taxon>
    </lineage>
</organism>
<reference evidence="1" key="1">
    <citation type="journal article" date="2023" name="G3 (Bethesda)">
        <title>A reference genome for the long-term kleptoplast-retaining sea slug Elysia crispata morphotype clarki.</title>
        <authorList>
            <person name="Eastman K.E."/>
            <person name="Pendleton A.L."/>
            <person name="Shaikh M.A."/>
            <person name="Suttiyut T."/>
            <person name="Ogas R."/>
            <person name="Tomko P."/>
            <person name="Gavelis G."/>
            <person name="Widhalm J.R."/>
            <person name="Wisecaver J.H."/>
        </authorList>
    </citation>
    <scope>NUCLEOTIDE SEQUENCE</scope>
    <source>
        <strain evidence="1">ECLA1</strain>
    </source>
</reference>
<dbReference type="AlphaFoldDB" id="A0AAE1DUE2"/>
<sequence>MDSEIRWANSDRLSESYGYTFRRCFEFSWGTFRRPVDPAISVRIYGRIPIVQRILTFVEDALSSLRNLSWPGGIRHLGFNLWLDHSIMESNSIQAAPSVST</sequence>
<dbReference type="EMBL" id="JAWDGP010002489">
    <property type="protein sequence ID" value="KAK3782730.1"/>
    <property type="molecule type" value="Genomic_DNA"/>
</dbReference>
<comment type="caution">
    <text evidence="1">The sequence shown here is derived from an EMBL/GenBank/DDBJ whole genome shotgun (WGS) entry which is preliminary data.</text>
</comment>
<keyword evidence="2" id="KW-1185">Reference proteome</keyword>
<name>A0AAE1DUE2_9GAST</name>
<evidence type="ECO:0000313" key="2">
    <source>
        <dbReference type="Proteomes" id="UP001283361"/>
    </source>
</evidence>
<proteinExistence type="predicted"/>
<protein>
    <submittedName>
        <fullName evidence="1">Uncharacterized protein</fullName>
    </submittedName>
</protein>
<evidence type="ECO:0000313" key="1">
    <source>
        <dbReference type="EMBL" id="KAK3782730.1"/>
    </source>
</evidence>
<gene>
    <name evidence="1" type="ORF">RRG08_037729</name>
</gene>
<dbReference type="Proteomes" id="UP001283361">
    <property type="component" value="Unassembled WGS sequence"/>
</dbReference>